<comment type="caution">
    <text evidence="3">The sequence shown here is derived from an EMBL/GenBank/DDBJ whole genome shotgun (WGS) entry which is preliminary data.</text>
</comment>
<keyword evidence="1" id="KW-0472">Membrane</keyword>
<evidence type="ECO:0000259" key="2">
    <source>
        <dbReference type="Pfam" id="PF02517"/>
    </source>
</evidence>
<feature type="transmembrane region" description="Helical" evidence="1">
    <location>
        <begin position="129"/>
        <end position="148"/>
    </location>
</feature>
<feature type="transmembrane region" description="Helical" evidence="1">
    <location>
        <begin position="154"/>
        <end position="173"/>
    </location>
</feature>
<name>A0ABV6KV44_9BACI</name>
<keyword evidence="1" id="KW-0812">Transmembrane</keyword>
<evidence type="ECO:0000313" key="3">
    <source>
        <dbReference type="EMBL" id="MFC0477195.1"/>
    </source>
</evidence>
<feature type="transmembrane region" description="Helical" evidence="1">
    <location>
        <begin position="47"/>
        <end position="67"/>
    </location>
</feature>
<proteinExistence type="predicted"/>
<reference evidence="3 4" key="1">
    <citation type="submission" date="2024-09" db="EMBL/GenBank/DDBJ databases">
        <authorList>
            <person name="Sun Q."/>
            <person name="Mori K."/>
        </authorList>
    </citation>
    <scope>NUCLEOTIDE SEQUENCE [LARGE SCALE GENOMIC DNA]</scope>
    <source>
        <strain evidence="3 4">CGMCC 1.9126</strain>
    </source>
</reference>
<feature type="transmembrane region" description="Helical" evidence="1">
    <location>
        <begin position="12"/>
        <end position="40"/>
    </location>
</feature>
<dbReference type="EMBL" id="JBHLUU010000118">
    <property type="protein sequence ID" value="MFC0477195.1"/>
    <property type="molecule type" value="Genomic_DNA"/>
</dbReference>
<feature type="transmembrane region" description="Helical" evidence="1">
    <location>
        <begin position="237"/>
        <end position="257"/>
    </location>
</feature>
<dbReference type="Pfam" id="PF02517">
    <property type="entry name" value="Rce1-like"/>
    <property type="match status" value="1"/>
</dbReference>
<evidence type="ECO:0000256" key="1">
    <source>
        <dbReference type="SAM" id="Phobius"/>
    </source>
</evidence>
<feature type="domain" description="CAAX prenyl protease 2/Lysostaphin resistance protein A-like" evidence="2">
    <location>
        <begin position="158"/>
        <end position="249"/>
    </location>
</feature>
<protein>
    <submittedName>
        <fullName evidence="3">Type II CAAX endopeptidase family protein</fullName>
    </submittedName>
</protein>
<organism evidence="3 4">
    <name type="scientific">Robertmurraya beringensis</name>
    <dbReference type="NCBI Taxonomy" id="641660"/>
    <lineage>
        <taxon>Bacteria</taxon>
        <taxon>Bacillati</taxon>
        <taxon>Bacillota</taxon>
        <taxon>Bacilli</taxon>
        <taxon>Bacillales</taxon>
        <taxon>Bacillaceae</taxon>
        <taxon>Robertmurraya</taxon>
    </lineage>
</organism>
<dbReference type="InterPro" id="IPR003675">
    <property type="entry name" value="Rce1/LyrA-like_dom"/>
</dbReference>
<dbReference type="RefSeq" id="WP_340903925.1">
    <property type="nucleotide sequence ID" value="NZ_JBHLUU010000118.1"/>
</dbReference>
<gene>
    <name evidence="3" type="ORF">ACFFHF_18495</name>
</gene>
<dbReference type="Proteomes" id="UP001589738">
    <property type="component" value="Unassembled WGS sequence"/>
</dbReference>
<feature type="transmembrane region" description="Helical" evidence="1">
    <location>
        <begin position="82"/>
        <end position="99"/>
    </location>
</feature>
<sequence length="258" mass="29509">MTFLLNQKTNVMAVLFLIGIIVISYGMWLWAGTVLLLLLIVMKNTNFRFLASIFICFLVSLMIYQLINNEIGQYDFQKETRIILNRSLLLIIVTGLYIFHRLSKKEFFFYHHHPRWSQVIKLPFHTIKLSNLLVVVVVSSGAAFLPFVLQKDLLISNSFIVFCILFSLINATLEEWIWRGILLSSLVKYVSASYALIVTSIGFGLMHLIIGIPFILCLFFSLGGFFYGVIVLKTNSLYPSIIFHIVFNIGMVSSGFIL</sequence>
<evidence type="ECO:0000313" key="4">
    <source>
        <dbReference type="Proteomes" id="UP001589738"/>
    </source>
</evidence>
<feature type="transmembrane region" description="Helical" evidence="1">
    <location>
        <begin position="209"/>
        <end position="230"/>
    </location>
</feature>
<keyword evidence="1" id="KW-1133">Transmembrane helix</keyword>
<feature type="transmembrane region" description="Helical" evidence="1">
    <location>
        <begin position="180"/>
        <end position="203"/>
    </location>
</feature>
<keyword evidence="4" id="KW-1185">Reference proteome</keyword>
<accession>A0ABV6KV44</accession>